<evidence type="ECO:0000313" key="2">
    <source>
        <dbReference type="Proteomes" id="UP001243375"/>
    </source>
</evidence>
<name>A0ACC2WMG1_9TREE</name>
<dbReference type="EMBL" id="JASBWU010000026">
    <property type="protein sequence ID" value="KAJ9112242.1"/>
    <property type="molecule type" value="Genomic_DNA"/>
</dbReference>
<comment type="caution">
    <text evidence="1">The sequence shown here is derived from an EMBL/GenBank/DDBJ whole genome shotgun (WGS) entry which is preliminary data.</text>
</comment>
<proteinExistence type="predicted"/>
<accession>A0ACC2WMG1</accession>
<sequence>MQSSIPGPGNSHGVISGLAIFFGTEFAILLTTSLSIIAKYTINIIDLVRARGREDAPPWEGKSMAVFWVDLTYHAIKLVIYTAFFYTIFILSGVFPINHIVPLYLTFRAFASKCVDLRRYRQATRNMDERYPDATQAEIDGLGGGSCVICREEMRQPTEEERRAGAGAGVNETPKKLACGHVFHFHCLRSWLERQQSCPTCRRTVLETATNRVVTIVVPPPPQPAQAPALGPTAQPTMHVATAAGSRTEPTQGMPQHQTPTNPLHPLGIWQTDRFAATLGVSPVVQSFRQRMSDLSRAAGPISPRLSSASTTSGNPSWIEVDRPAIHVASPTAEQASAFRALPWEALTIAERQRAIRGQKPAETQGSAMNPALEDADQQQQSRQEVQYARNLGVGPGNETPMASYTPISSQAPEVFSEIHASRVRTRSMARSMSNTSSTSDAQEAPSGPSPAQMAAKAALRRANSHRRASTNLSKNMDETATYAIQPTSPPGKARLSFGASDVWSSDVGFPFTNSARNDAAVGPAVPEHVVARGLHRAKNYLVPLFINPTQPAENPSHSVEQTTLPLSPRSVIASLRWSTEQLKRSVQGGTGDQWRASRSELERLDTEIGQVLSGLGNEPANEGPANRAEETPGPKLAEKQPLASTTDI</sequence>
<protein>
    <submittedName>
        <fullName evidence="1">Uncharacterized protein</fullName>
    </submittedName>
</protein>
<keyword evidence="2" id="KW-1185">Reference proteome</keyword>
<organism evidence="1 2">
    <name type="scientific">Naganishia vaughanmartiniae</name>
    <dbReference type="NCBI Taxonomy" id="1424756"/>
    <lineage>
        <taxon>Eukaryota</taxon>
        <taxon>Fungi</taxon>
        <taxon>Dikarya</taxon>
        <taxon>Basidiomycota</taxon>
        <taxon>Agaricomycotina</taxon>
        <taxon>Tremellomycetes</taxon>
        <taxon>Filobasidiales</taxon>
        <taxon>Filobasidiaceae</taxon>
        <taxon>Naganishia</taxon>
    </lineage>
</organism>
<reference evidence="1" key="1">
    <citation type="submission" date="2023-04" db="EMBL/GenBank/DDBJ databases">
        <title>Draft Genome sequencing of Naganishia species isolated from polar environments using Oxford Nanopore Technology.</title>
        <authorList>
            <person name="Leo P."/>
            <person name="Venkateswaran K."/>
        </authorList>
    </citation>
    <scope>NUCLEOTIDE SEQUENCE</scope>
    <source>
        <strain evidence="1">MNA-CCFEE 5425</strain>
    </source>
</reference>
<dbReference type="Proteomes" id="UP001243375">
    <property type="component" value="Unassembled WGS sequence"/>
</dbReference>
<evidence type="ECO:0000313" key="1">
    <source>
        <dbReference type="EMBL" id="KAJ9112242.1"/>
    </source>
</evidence>
<gene>
    <name evidence="1" type="ORF">QFC22_006326</name>
</gene>